<evidence type="ECO:0000313" key="5">
    <source>
        <dbReference type="Proteomes" id="UP000041254"/>
    </source>
</evidence>
<dbReference type="OrthoDB" id="534815at2759"/>
<sequence length="911" mass="100798">MLFDVELPEELQCLPEGTELSLPQIQEFLSRLQHYLDTSRTTIAATTQQHQTEFVAAAARLMDLQQEMDSIGGKLDMIEQLLSAPDGLKGKISEHDRALEEAQAKARHLDALRRLFVSLMGLHGLFQKFDSELKQGQYGETATTLNEMVEMLKSVSARKPEDEPELILNLKLEYTNRLALLRCRLDEVFARLVKVEHQHITVQTDVPRVYGQTPLDVSTAWVIKAHDFWEVCEELNLLSGKVGELATLVERHVLKPLFKTVRDIFPLSMATQTQPPQTPDDADEEYHFTAHTAEHCPPDGWSPRFEWRWSLITVDRKAPSSSSKAKPSSSSSSNSNSSKVPQQQNGSDGASEVTAVVSVCKGAAGAYEAILPLLQSLMDFIAQHIFTTQGASKFQLFGKHVWRSLCQRLLKELPMCKEAVPLLEDFQVKMTICNLISPSERLLESRLLTFQDTMHQQRKIQILEEARRWLLSDELKKVHVSDATEIGSLTNVALQAGADLSGGKGRGKGKGGKGARSLVTGIGVGVEGRRALLGAALDESEGFLRLAPCCVSESVHKLVAKLHELFREAVKCKEANQTSVATGLLLLARQLVVLFLSVRPTYHKSRLLSDAMFCGYFYSDCGYLIHHLITIPYTYSSGLPSPFDRVLSYVDQLLAIRKVQEAYFMEMLKSQKQRLMDLLAGTEGLRQVALDRNYAHAETAIGLTLQHLKSVSAGWLEVLPQQTYLEALAVLVDLTLQNLLHQILTLGKITSRDSAALSHLLTTIHSSLTPMLTAHRDIQRPPAVPPPPALPSSSSSKTETTPKKSGDGTAAAAAAAAASAGGTAGAGGAAVMPSDAMVTEMGYGAPSLEAYILHWRRFGLVRQLIEADFSQFLERKEALRRHFTKQELYSFLTLAVYLNKPVEEAYNRLMD</sequence>
<organism evidence="4 5">
    <name type="scientific">Vitrella brassicaformis (strain CCMP3155)</name>
    <dbReference type="NCBI Taxonomy" id="1169540"/>
    <lineage>
        <taxon>Eukaryota</taxon>
        <taxon>Sar</taxon>
        <taxon>Alveolata</taxon>
        <taxon>Colpodellida</taxon>
        <taxon>Vitrellaceae</taxon>
        <taxon>Vitrella</taxon>
    </lineage>
</organism>
<name>A0A0G4GLU3_VITBC</name>
<dbReference type="Gene3D" id="1.10.357.150">
    <property type="match status" value="1"/>
</dbReference>
<feature type="region of interest" description="Disordered" evidence="1">
    <location>
        <begin position="318"/>
        <end position="349"/>
    </location>
</feature>
<reference evidence="4 5" key="1">
    <citation type="submission" date="2014-11" db="EMBL/GenBank/DDBJ databases">
        <authorList>
            <person name="Zhu J."/>
            <person name="Qi W."/>
            <person name="Song R."/>
        </authorList>
    </citation>
    <scope>NUCLEOTIDE SEQUENCE [LARGE SCALE GENOMIC DNA]</scope>
</reference>
<dbReference type="Proteomes" id="UP000041254">
    <property type="component" value="Unassembled WGS sequence"/>
</dbReference>
<feature type="domain" description="ZW10 C-terminal helical" evidence="3">
    <location>
        <begin position="703"/>
        <end position="770"/>
    </location>
</feature>
<feature type="domain" description="Centromere/kinetochore protein zw10 C-terminal" evidence="2">
    <location>
        <begin position="547"/>
        <end position="677"/>
    </location>
</feature>
<dbReference type="Pfam" id="PF20666">
    <property type="entry name" value="ZW10_C"/>
    <property type="match status" value="1"/>
</dbReference>
<feature type="compositionally biased region" description="Low complexity" evidence="1">
    <location>
        <begin position="319"/>
        <end position="339"/>
    </location>
</feature>
<dbReference type="PANTHER" id="PTHR12205">
    <property type="entry name" value="CENTROMERE/KINETOCHORE PROTEIN ZW10"/>
    <property type="match status" value="1"/>
</dbReference>
<dbReference type="InParanoid" id="A0A0G4GLU3"/>
<dbReference type="EMBL" id="CDMY01000711">
    <property type="protein sequence ID" value="CEM31088.1"/>
    <property type="molecule type" value="Genomic_DNA"/>
</dbReference>
<protein>
    <submittedName>
        <fullName evidence="4">Uncharacterized protein</fullName>
    </submittedName>
</protein>
<accession>A0A0G4GLU3</accession>
<dbReference type="PANTHER" id="PTHR12205:SF0">
    <property type="entry name" value="CENTROMERE_KINETOCHORE PROTEIN ZW10 HOMOLOG"/>
    <property type="match status" value="1"/>
</dbReference>
<evidence type="ECO:0000259" key="2">
    <source>
        <dbReference type="Pfam" id="PF20666"/>
    </source>
</evidence>
<dbReference type="STRING" id="1169540.A0A0G4GLU3"/>
<dbReference type="GO" id="GO:1990423">
    <property type="term" value="C:RZZ complex"/>
    <property type="evidence" value="ECO:0007669"/>
    <property type="project" value="TreeGrafter"/>
</dbReference>
<dbReference type="AlphaFoldDB" id="A0A0G4GLU3"/>
<dbReference type="GO" id="GO:0007094">
    <property type="term" value="P:mitotic spindle assembly checkpoint signaling"/>
    <property type="evidence" value="ECO:0007669"/>
    <property type="project" value="TreeGrafter"/>
</dbReference>
<dbReference type="InterPro" id="IPR046362">
    <property type="entry name" value="Zw10/DSL1_C_sf"/>
</dbReference>
<evidence type="ECO:0000259" key="3">
    <source>
        <dbReference type="Pfam" id="PF22766"/>
    </source>
</evidence>
<dbReference type="Pfam" id="PF22766">
    <property type="entry name" value="ZW10_C2"/>
    <property type="match status" value="1"/>
</dbReference>
<dbReference type="VEuPathDB" id="CryptoDB:Vbra_22791"/>
<proteinExistence type="predicted"/>
<dbReference type="GO" id="GO:0006888">
    <property type="term" value="P:endoplasmic reticulum to Golgi vesicle-mediated transport"/>
    <property type="evidence" value="ECO:0007669"/>
    <property type="project" value="TreeGrafter"/>
</dbReference>
<dbReference type="InterPro" id="IPR055148">
    <property type="entry name" value="ZW10_C_2"/>
</dbReference>
<dbReference type="GO" id="GO:0005737">
    <property type="term" value="C:cytoplasm"/>
    <property type="evidence" value="ECO:0007669"/>
    <property type="project" value="GOC"/>
</dbReference>
<evidence type="ECO:0000313" key="4">
    <source>
        <dbReference type="EMBL" id="CEM31088.1"/>
    </source>
</evidence>
<dbReference type="OMA" id="DADEEYH"/>
<feature type="region of interest" description="Disordered" evidence="1">
    <location>
        <begin position="778"/>
        <end position="809"/>
    </location>
</feature>
<dbReference type="InterPro" id="IPR048343">
    <property type="entry name" value="ZW10_C"/>
</dbReference>
<evidence type="ECO:0000256" key="1">
    <source>
        <dbReference type="SAM" id="MobiDB-lite"/>
    </source>
</evidence>
<keyword evidence="5" id="KW-1185">Reference proteome</keyword>
<gene>
    <name evidence="4" type="ORF">Vbra_22791</name>
</gene>